<gene>
    <name evidence="3" type="ORF">ENW55_10630</name>
</gene>
<dbReference type="Pfam" id="PF03793">
    <property type="entry name" value="PASTA"/>
    <property type="match status" value="2"/>
</dbReference>
<dbReference type="Gene3D" id="3.30.10.20">
    <property type="match status" value="2"/>
</dbReference>
<keyword evidence="1" id="KW-0472">Membrane</keyword>
<accession>A0A832IAX6</accession>
<dbReference type="PROSITE" id="PS51178">
    <property type="entry name" value="PASTA"/>
    <property type="match status" value="2"/>
</dbReference>
<keyword evidence="1" id="KW-0812">Transmembrane</keyword>
<feature type="domain" description="PASTA" evidence="2">
    <location>
        <begin position="104"/>
        <end position="167"/>
    </location>
</feature>
<organism evidence="3">
    <name type="scientific">Pseudothermotoga hypogea</name>
    <dbReference type="NCBI Taxonomy" id="57487"/>
    <lineage>
        <taxon>Bacteria</taxon>
        <taxon>Thermotogati</taxon>
        <taxon>Thermotogota</taxon>
        <taxon>Thermotogae</taxon>
        <taxon>Thermotogales</taxon>
        <taxon>Thermotogaceae</taxon>
        <taxon>Pseudothermotoga</taxon>
    </lineage>
</organism>
<feature type="transmembrane region" description="Helical" evidence="1">
    <location>
        <begin position="20"/>
        <end position="41"/>
    </location>
</feature>
<comment type="caution">
    <text evidence="3">The sequence shown here is derived from an EMBL/GenBank/DDBJ whole genome shotgun (WGS) entry which is preliminary data.</text>
</comment>
<reference evidence="3" key="1">
    <citation type="journal article" date="2020" name="mSystems">
        <title>Genome- and Community-Level Interaction Insights into Carbon Utilization and Element Cycling Functions of Hydrothermarchaeota in Hydrothermal Sediment.</title>
        <authorList>
            <person name="Zhou Z."/>
            <person name="Liu Y."/>
            <person name="Xu W."/>
            <person name="Pan J."/>
            <person name="Luo Z.H."/>
            <person name="Li M."/>
        </authorList>
    </citation>
    <scope>NUCLEOTIDE SEQUENCE [LARGE SCALE GENOMIC DNA]</scope>
    <source>
        <strain evidence="3">SpSt-86</strain>
    </source>
</reference>
<dbReference type="AlphaFoldDB" id="A0A832IAX6"/>
<sequence length="173" mass="19038">MRSAQVEKNASKVLKAIFGFILFFLIGSLLGTFVFLIFFWLRPAQVIVPDVAGMSVDRAKQILQNAGLKVGQIHGEGLVQFTVPQEKSRVRKGRTVNLFCEEPRKLTVPNLVGAPRETAEVILQSMGFKVRIAQMPFKGADGRVMGIYPPVGTELKKGEEVSILIDVGEPGRD</sequence>
<name>A0A832IAX6_9THEM</name>
<dbReference type="CDD" id="cd06577">
    <property type="entry name" value="PASTA_pknB"/>
    <property type="match status" value="2"/>
</dbReference>
<evidence type="ECO:0000313" key="3">
    <source>
        <dbReference type="EMBL" id="HGZ80423.1"/>
    </source>
</evidence>
<protein>
    <submittedName>
        <fullName evidence="3">PASTA domain-containing protein</fullName>
    </submittedName>
</protein>
<evidence type="ECO:0000259" key="2">
    <source>
        <dbReference type="PROSITE" id="PS51178"/>
    </source>
</evidence>
<proteinExistence type="predicted"/>
<keyword evidence="1" id="KW-1133">Transmembrane helix</keyword>
<dbReference type="SMART" id="SM00740">
    <property type="entry name" value="PASTA"/>
    <property type="match status" value="2"/>
</dbReference>
<evidence type="ECO:0000256" key="1">
    <source>
        <dbReference type="SAM" id="Phobius"/>
    </source>
</evidence>
<dbReference type="InterPro" id="IPR005543">
    <property type="entry name" value="PASTA_dom"/>
</dbReference>
<dbReference type="EMBL" id="DTKQ01000059">
    <property type="protein sequence ID" value="HGZ80423.1"/>
    <property type="molecule type" value="Genomic_DNA"/>
</dbReference>
<feature type="domain" description="PASTA" evidence="2">
    <location>
        <begin position="42"/>
        <end position="102"/>
    </location>
</feature>
<dbReference type="SUPFAM" id="SSF54184">
    <property type="entry name" value="Penicillin-binding protein 2x (pbp-2x), c-terminal domain"/>
    <property type="match status" value="1"/>
</dbReference>